<evidence type="ECO:0000313" key="4">
    <source>
        <dbReference type="Proteomes" id="UP000031838"/>
    </source>
</evidence>
<name>A0A0B6RX06_BURPL</name>
<gene>
    <name evidence="3" type="ORF">BGL_1c34340</name>
</gene>
<dbReference type="InterPro" id="IPR037398">
    <property type="entry name" value="Glyco_hydro_64_fam"/>
</dbReference>
<dbReference type="RefSeq" id="WP_042626159.1">
    <property type="nucleotide sequence ID" value="NZ_BSTO01000003.1"/>
</dbReference>
<dbReference type="PANTHER" id="PTHR38165">
    <property type="match status" value="1"/>
</dbReference>
<feature type="chain" id="PRO_5002109721" evidence="1">
    <location>
        <begin position="32"/>
        <end position="410"/>
    </location>
</feature>
<proteinExistence type="predicted"/>
<dbReference type="EMBL" id="CP002580">
    <property type="protein sequence ID" value="AJK47908.1"/>
    <property type="molecule type" value="Genomic_DNA"/>
</dbReference>
<dbReference type="OrthoDB" id="9805202at2"/>
<sequence length="410" mass="43643">MKQRQSRSLAAISVKVFASAILIGVNAGAHAASNAPAAAAAFPASGTTLNLVNGTNGTYADSQVYWTLVGMDPANNNRYVHVNCAGALVPMSAADDSQQTKNGVGYANYSNALSQCKSVTIPAITSARLYLTVGSTLYMQAVGNPVTGYTGPNIENPSDPNIDVTFDFIEFDTDAANFFGNTTRVDQFGFPVKLRLQGQGGYDQTVGETETRAALFQAYQQQVPTQFQGLAQAPYRIVAPAHGSFKPGGANATYLDSYIQSIWNLYSTQTLTFTDAQGTFTGHVVNGQFQFTDGQGTYYINRMPTTSEVLLGNGPLNDATNAAPGVPTAKQLQIQAQLCAALNRHVAENPALWSSASSFYASQPTNSYSKFWHAHAINNLTYGFSYDDVSGFSSSLVGTNPTIATITVGW</sequence>
<keyword evidence="1" id="KW-0732">Signal</keyword>
<dbReference type="AlphaFoldDB" id="A0A0B6RX06"/>
<keyword evidence="4" id="KW-1185">Reference proteome</keyword>
<dbReference type="InterPro" id="IPR037176">
    <property type="entry name" value="Osmotin/thaumatin-like_sf"/>
</dbReference>
<dbReference type="HOGENOM" id="CLU_032886_1_1_4"/>
<protein>
    <submittedName>
        <fullName evidence="3">Beta and gamma crystallin</fullName>
    </submittedName>
</protein>
<dbReference type="InterPro" id="IPR042517">
    <property type="entry name" value="Glyco_hydro_64_N_2"/>
</dbReference>
<dbReference type="CDD" id="cd09214">
    <property type="entry name" value="GH64-like"/>
    <property type="match status" value="1"/>
</dbReference>
<dbReference type="KEGG" id="bgp:BGL_1c34340"/>
<feature type="domain" description="GH64" evidence="2">
    <location>
        <begin position="44"/>
        <end position="410"/>
    </location>
</feature>
<feature type="signal peptide" evidence="1">
    <location>
        <begin position="1"/>
        <end position="31"/>
    </location>
</feature>
<dbReference type="InterPro" id="IPR032477">
    <property type="entry name" value="Glyco_hydro_64"/>
</dbReference>
<evidence type="ECO:0000256" key="1">
    <source>
        <dbReference type="SAM" id="SignalP"/>
    </source>
</evidence>
<evidence type="ECO:0000313" key="3">
    <source>
        <dbReference type="EMBL" id="AJK47908.1"/>
    </source>
</evidence>
<organism evidence="3 4">
    <name type="scientific">Burkholderia plantarii</name>
    <dbReference type="NCBI Taxonomy" id="41899"/>
    <lineage>
        <taxon>Bacteria</taxon>
        <taxon>Pseudomonadati</taxon>
        <taxon>Pseudomonadota</taxon>
        <taxon>Betaproteobacteria</taxon>
        <taxon>Burkholderiales</taxon>
        <taxon>Burkholderiaceae</taxon>
        <taxon>Burkholderia</taxon>
    </lineage>
</organism>
<reference evidence="3 4" key="2">
    <citation type="journal article" date="2016" name="Appl. Microbiol. Biotechnol.">
        <title>Mutations improving production and secretion of extracellular lipase by Burkholderia glumae PG1.</title>
        <authorList>
            <person name="Knapp A."/>
            <person name="Voget S."/>
            <person name="Gao R."/>
            <person name="Zaburannyi N."/>
            <person name="Krysciak D."/>
            <person name="Breuer M."/>
            <person name="Hauer B."/>
            <person name="Streit W.R."/>
            <person name="Muller R."/>
            <person name="Daniel R."/>
            <person name="Jaeger K.E."/>
        </authorList>
    </citation>
    <scope>NUCLEOTIDE SEQUENCE [LARGE SCALE GENOMIC DNA]</scope>
    <source>
        <strain evidence="3 4">PG1</strain>
    </source>
</reference>
<dbReference type="KEGG" id="bpla:bpln_1g33310"/>
<reference evidence="4" key="1">
    <citation type="submission" date="2011-03" db="EMBL/GenBank/DDBJ databases">
        <authorList>
            <person name="Voget S."/>
            <person name="Streit W.R."/>
            <person name="Jaeger K.E."/>
            <person name="Daniel R."/>
        </authorList>
    </citation>
    <scope>NUCLEOTIDE SEQUENCE [LARGE SCALE GENOMIC DNA]</scope>
    <source>
        <strain evidence="4">PG1</strain>
    </source>
</reference>
<dbReference type="Gene3D" id="3.30.920.50">
    <property type="entry name" value="Beta-1,3-glucanase, C-terminal domain"/>
    <property type="match status" value="1"/>
</dbReference>
<dbReference type="Pfam" id="PF16483">
    <property type="entry name" value="Glyco_hydro_64"/>
    <property type="match status" value="1"/>
</dbReference>
<evidence type="ECO:0000259" key="2">
    <source>
        <dbReference type="PROSITE" id="PS52006"/>
    </source>
</evidence>
<accession>A0A0B6RX06</accession>
<dbReference type="Proteomes" id="UP000031838">
    <property type="component" value="Chromosome 1"/>
</dbReference>
<dbReference type="Gene3D" id="2.60.110.10">
    <property type="entry name" value="Thaumatin"/>
    <property type="match status" value="1"/>
</dbReference>
<dbReference type="PANTHER" id="PTHR38165:SF1">
    <property type="entry name" value="GLUCANASE B"/>
    <property type="match status" value="1"/>
</dbReference>
<dbReference type="PROSITE" id="PS52006">
    <property type="entry name" value="GH64"/>
    <property type="match status" value="1"/>
</dbReference>